<name>M5RN17_9BACT</name>
<evidence type="ECO:0000313" key="2">
    <source>
        <dbReference type="Proteomes" id="UP000011991"/>
    </source>
</evidence>
<protein>
    <submittedName>
        <fullName evidence="1">Uncharacterized protein</fullName>
    </submittedName>
</protein>
<reference evidence="1 2" key="1">
    <citation type="journal article" date="2013" name="Mar. Genomics">
        <title>Expression of sulfatases in Rhodopirellula baltica and the diversity of sulfatases in the genus Rhodopirellula.</title>
        <authorList>
            <person name="Wegner C.E."/>
            <person name="Richter-Heitmann T."/>
            <person name="Klindworth A."/>
            <person name="Klockow C."/>
            <person name="Richter M."/>
            <person name="Achstetter T."/>
            <person name="Glockner F.O."/>
            <person name="Harder J."/>
        </authorList>
    </citation>
    <scope>NUCLEOTIDE SEQUENCE [LARGE SCALE GENOMIC DNA]</scope>
    <source>
        <strain evidence="1 2">SM1</strain>
    </source>
</reference>
<dbReference type="EMBL" id="ANOG01000347">
    <property type="protein sequence ID" value="EMI20601.1"/>
    <property type="molecule type" value="Genomic_DNA"/>
</dbReference>
<accession>M5RN17</accession>
<dbReference type="Proteomes" id="UP000011991">
    <property type="component" value="Unassembled WGS sequence"/>
</dbReference>
<gene>
    <name evidence="1" type="ORF">RMSM_02476</name>
</gene>
<organism evidence="1 2">
    <name type="scientific">Rhodopirellula maiorica SM1</name>
    <dbReference type="NCBI Taxonomy" id="1265738"/>
    <lineage>
        <taxon>Bacteria</taxon>
        <taxon>Pseudomonadati</taxon>
        <taxon>Planctomycetota</taxon>
        <taxon>Planctomycetia</taxon>
        <taxon>Pirellulales</taxon>
        <taxon>Pirellulaceae</taxon>
        <taxon>Novipirellula</taxon>
    </lineage>
</organism>
<comment type="caution">
    <text evidence="1">The sequence shown here is derived from an EMBL/GenBank/DDBJ whole genome shotgun (WGS) entry which is preliminary data.</text>
</comment>
<evidence type="ECO:0000313" key="1">
    <source>
        <dbReference type="EMBL" id="EMI20601.1"/>
    </source>
</evidence>
<dbReference type="AlphaFoldDB" id="M5RN17"/>
<sequence length="58" mass="6580">KTRAIKRFKRRNDAGGSDNLTIVACRFRRTRPVQEMEAAIEVLMPDADDTVDEAVQMS</sequence>
<feature type="non-terminal residue" evidence="1">
    <location>
        <position position="1"/>
    </location>
</feature>
<keyword evidence="2" id="KW-1185">Reference proteome</keyword>
<proteinExistence type="predicted"/>